<keyword evidence="1" id="KW-0805">Transcription regulation</keyword>
<keyword evidence="6" id="KW-1185">Reference proteome</keyword>
<dbReference type="AlphaFoldDB" id="A0A9X3ECW1"/>
<dbReference type="InterPro" id="IPR009057">
    <property type="entry name" value="Homeodomain-like_sf"/>
</dbReference>
<accession>A0A9X3ECW1</accession>
<evidence type="ECO:0000259" key="4">
    <source>
        <dbReference type="PROSITE" id="PS01124"/>
    </source>
</evidence>
<dbReference type="PRINTS" id="PR00032">
    <property type="entry name" value="HTHARAC"/>
</dbReference>
<dbReference type="EMBL" id="JAPKNK010000006">
    <property type="protein sequence ID" value="MCX5570640.1"/>
    <property type="molecule type" value="Genomic_DNA"/>
</dbReference>
<name>A0A9X3ECW1_9HYPH</name>
<dbReference type="Proteomes" id="UP001144805">
    <property type="component" value="Unassembled WGS sequence"/>
</dbReference>
<reference evidence="5" key="1">
    <citation type="submission" date="2022-11" db="EMBL/GenBank/DDBJ databases">
        <title>Biodiversity and phylogenetic relationships of bacteria.</title>
        <authorList>
            <person name="Machado R.A.R."/>
            <person name="Bhat A."/>
            <person name="Loulou A."/>
            <person name="Kallel S."/>
        </authorList>
    </citation>
    <scope>NUCLEOTIDE SEQUENCE</scope>
    <source>
        <strain evidence="5">K-TC2</strain>
    </source>
</reference>
<evidence type="ECO:0000256" key="3">
    <source>
        <dbReference type="ARBA" id="ARBA00023163"/>
    </source>
</evidence>
<dbReference type="GO" id="GO:0003700">
    <property type="term" value="F:DNA-binding transcription factor activity"/>
    <property type="evidence" value="ECO:0007669"/>
    <property type="project" value="InterPro"/>
</dbReference>
<dbReference type="PANTHER" id="PTHR46796">
    <property type="entry name" value="HTH-TYPE TRANSCRIPTIONAL ACTIVATOR RHAS-RELATED"/>
    <property type="match status" value="1"/>
</dbReference>
<dbReference type="InterPro" id="IPR018060">
    <property type="entry name" value="HTH_AraC"/>
</dbReference>
<dbReference type="RefSeq" id="WP_266339599.1">
    <property type="nucleotide sequence ID" value="NZ_JAPKNK010000006.1"/>
</dbReference>
<evidence type="ECO:0000256" key="2">
    <source>
        <dbReference type="ARBA" id="ARBA00023125"/>
    </source>
</evidence>
<organism evidence="5 6">
    <name type="scientific">Kaistia nematophila</name>
    <dbReference type="NCBI Taxonomy" id="2994654"/>
    <lineage>
        <taxon>Bacteria</taxon>
        <taxon>Pseudomonadati</taxon>
        <taxon>Pseudomonadota</taxon>
        <taxon>Alphaproteobacteria</taxon>
        <taxon>Hyphomicrobiales</taxon>
        <taxon>Kaistiaceae</taxon>
        <taxon>Kaistia</taxon>
    </lineage>
</organism>
<dbReference type="InterPro" id="IPR020449">
    <property type="entry name" value="Tscrpt_reg_AraC-type_HTH"/>
</dbReference>
<evidence type="ECO:0000256" key="1">
    <source>
        <dbReference type="ARBA" id="ARBA00023015"/>
    </source>
</evidence>
<dbReference type="SUPFAM" id="SSF46689">
    <property type="entry name" value="Homeodomain-like"/>
    <property type="match status" value="1"/>
</dbReference>
<protein>
    <submittedName>
        <fullName evidence="5">Helix-turn-helix domain-containing protein</fullName>
    </submittedName>
</protein>
<dbReference type="Pfam" id="PF12833">
    <property type="entry name" value="HTH_18"/>
    <property type="match status" value="1"/>
</dbReference>
<dbReference type="GO" id="GO:0043565">
    <property type="term" value="F:sequence-specific DNA binding"/>
    <property type="evidence" value="ECO:0007669"/>
    <property type="project" value="InterPro"/>
</dbReference>
<gene>
    <name evidence="5" type="ORF">OSH07_15630</name>
</gene>
<dbReference type="InterPro" id="IPR050204">
    <property type="entry name" value="AraC_XylS_family_regulators"/>
</dbReference>
<sequence length="323" mass="35710">MSGFQIDTETVSANQQFDMWHAAMETVIDVARVDTRDGPPGFPAVLNAWDFAGVGLVSMRMPGLGYARRWTQVRQPAVDHWSLMLPIADGWRQPYAPRTLYVSSLGMPFSGQGSDTDVISLFIPRDAVSVQLASTLDSIHEPIVESGSAGLLMDLLSSLRGRLFDGLSIDPLAVRKTLLALISATVSPLARHPENAREVQRFLMNQRILREIRSSVQAPDLGIDMLCSTFRLSRSALYRIFPDQGVEAVIQKERLNAIAEVLVTNDQEKIGAIAARYGFYDPSTFSRAFKSCFGVSPSEYRVANHAGPRHVGELDKFLAELDR</sequence>
<proteinExistence type="predicted"/>
<dbReference type="PANTHER" id="PTHR46796:SF6">
    <property type="entry name" value="ARAC SUBFAMILY"/>
    <property type="match status" value="1"/>
</dbReference>
<dbReference type="PROSITE" id="PS01124">
    <property type="entry name" value="HTH_ARAC_FAMILY_2"/>
    <property type="match status" value="1"/>
</dbReference>
<keyword evidence="2" id="KW-0238">DNA-binding</keyword>
<dbReference type="PROSITE" id="PS00041">
    <property type="entry name" value="HTH_ARAC_FAMILY_1"/>
    <property type="match status" value="1"/>
</dbReference>
<dbReference type="InterPro" id="IPR018062">
    <property type="entry name" value="HTH_AraC-typ_CS"/>
</dbReference>
<comment type="caution">
    <text evidence="5">The sequence shown here is derived from an EMBL/GenBank/DDBJ whole genome shotgun (WGS) entry which is preliminary data.</text>
</comment>
<evidence type="ECO:0000313" key="6">
    <source>
        <dbReference type="Proteomes" id="UP001144805"/>
    </source>
</evidence>
<dbReference type="SMART" id="SM00342">
    <property type="entry name" value="HTH_ARAC"/>
    <property type="match status" value="1"/>
</dbReference>
<evidence type="ECO:0000313" key="5">
    <source>
        <dbReference type="EMBL" id="MCX5570640.1"/>
    </source>
</evidence>
<keyword evidence="3" id="KW-0804">Transcription</keyword>
<dbReference type="Gene3D" id="1.10.10.60">
    <property type="entry name" value="Homeodomain-like"/>
    <property type="match status" value="1"/>
</dbReference>
<feature type="domain" description="HTH araC/xylS-type" evidence="4">
    <location>
        <begin position="206"/>
        <end position="303"/>
    </location>
</feature>